<reference evidence="2" key="1">
    <citation type="submission" date="2015-05" db="EMBL/GenBank/DDBJ databases">
        <authorList>
            <person name="Collingro A."/>
        </authorList>
    </citation>
    <scope>NUCLEOTIDE SEQUENCE [LARGE SCALE GENOMIC DNA]</scope>
    <source>
        <strain evidence="2">Ps</strain>
    </source>
</reference>
<dbReference type="Proteomes" id="UP000242141">
    <property type="component" value="Unassembled WGS sequence"/>
</dbReference>
<protein>
    <recommendedName>
        <fullName evidence="3">ASCH domain-containing protein</fullName>
    </recommendedName>
</protein>
<evidence type="ECO:0008006" key="3">
    <source>
        <dbReference type="Google" id="ProtNLM"/>
    </source>
</evidence>
<dbReference type="Gene3D" id="2.30.130.30">
    <property type="entry name" value="Hypothetical protein"/>
    <property type="match status" value="1"/>
</dbReference>
<proteinExistence type="predicted"/>
<organism evidence="1 2">
    <name type="scientific">Candidatus Hepatoplasma crinochetorum</name>
    <dbReference type="NCBI Taxonomy" id="295596"/>
    <lineage>
        <taxon>Bacteria</taxon>
        <taxon>Bacillati</taxon>
        <taxon>Mycoplasmatota</taxon>
        <taxon>Mollicutes</taxon>
        <taxon>Candidatus Hepatoplasmataceae</taxon>
        <taxon>Candidatus Hepatoplasma</taxon>
    </lineage>
</organism>
<sequence length="124" mass="15134">MKILMSIHLEHIENIKNKIKKFEFRKVEAKKWNEKEIILLYVTFPISKIIGSIKIKKVHIDTPEKIWTLTKEYAGINEEFYYKYYKNKNKAIAYEIEYFREFKKPKKLSDFKLSYPPQSFVYIN</sequence>
<dbReference type="AlphaFoldDB" id="A0A0G7ZMM6"/>
<gene>
    <name evidence="1" type="ORF">HEPPS_00120</name>
</gene>
<accession>A0A0G7ZMM6</accession>
<keyword evidence="2" id="KW-1185">Reference proteome</keyword>
<evidence type="ECO:0000313" key="2">
    <source>
        <dbReference type="Proteomes" id="UP000242141"/>
    </source>
</evidence>
<dbReference type="InterPro" id="IPR015947">
    <property type="entry name" value="PUA-like_sf"/>
</dbReference>
<evidence type="ECO:0000313" key="1">
    <source>
        <dbReference type="EMBL" id="CRX36813.1"/>
    </source>
</evidence>
<dbReference type="EMBL" id="CWGI01000001">
    <property type="protein sequence ID" value="CRX36813.1"/>
    <property type="molecule type" value="Genomic_DNA"/>
</dbReference>
<dbReference type="SUPFAM" id="SSF88697">
    <property type="entry name" value="PUA domain-like"/>
    <property type="match status" value="1"/>
</dbReference>
<name>A0A0G7ZMM6_9MOLU</name>